<reference evidence="3" key="2">
    <citation type="submission" date="2020-09" db="EMBL/GenBank/DDBJ databases">
        <authorList>
            <person name="Sun Q."/>
            <person name="Zhou Y."/>
        </authorList>
    </citation>
    <scope>NUCLEOTIDE SEQUENCE</scope>
    <source>
        <strain evidence="3">CGMCC 4.7201</strain>
    </source>
</reference>
<evidence type="ECO:0000259" key="2">
    <source>
        <dbReference type="Pfam" id="PF00582"/>
    </source>
</evidence>
<feature type="domain" description="UspA" evidence="2">
    <location>
        <begin position="3"/>
        <end position="121"/>
    </location>
</feature>
<dbReference type="Gene3D" id="3.40.50.620">
    <property type="entry name" value="HUPs"/>
    <property type="match status" value="2"/>
</dbReference>
<evidence type="ECO:0000313" key="4">
    <source>
        <dbReference type="Proteomes" id="UP000641932"/>
    </source>
</evidence>
<dbReference type="PANTHER" id="PTHR46268:SF6">
    <property type="entry name" value="UNIVERSAL STRESS PROTEIN UP12"/>
    <property type="match status" value="1"/>
</dbReference>
<dbReference type="PANTHER" id="PTHR46268">
    <property type="entry name" value="STRESS RESPONSE PROTEIN NHAX"/>
    <property type="match status" value="1"/>
</dbReference>
<protein>
    <submittedName>
        <fullName evidence="3">Universal stress protein</fullName>
    </submittedName>
</protein>
<keyword evidence="4" id="KW-1185">Reference proteome</keyword>
<dbReference type="SUPFAM" id="SSF52402">
    <property type="entry name" value="Adenine nucleotide alpha hydrolases-like"/>
    <property type="match status" value="2"/>
</dbReference>
<comment type="caution">
    <text evidence="3">The sequence shown here is derived from an EMBL/GenBank/DDBJ whole genome shotgun (WGS) entry which is preliminary data.</text>
</comment>
<gene>
    <name evidence="3" type="ORF">GCM10012280_64300</name>
</gene>
<dbReference type="InterPro" id="IPR014729">
    <property type="entry name" value="Rossmann-like_a/b/a_fold"/>
</dbReference>
<comment type="similarity">
    <text evidence="1">Belongs to the universal stress protein A family.</text>
</comment>
<organism evidence="3 4">
    <name type="scientific">Wenjunlia tyrosinilytica</name>
    <dbReference type="NCBI Taxonomy" id="1544741"/>
    <lineage>
        <taxon>Bacteria</taxon>
        <taxon>Bacillati</taxon>
        <taxon>Actinomycetota</taxon>
        <taxon>Actinomycetes</taxon>
        <taxon>Kitasatosporales</taxon>
        <taxon>Streptomycetaceae</taxon>
        <taxon>Wenjunlia</taxon>
    </lineage>
</organism>
<evidence type="ECO:0000313" key="3">
    <source>
        <dbReference type="EMBL" id="GGO98961.1"/>
    </source>
</evidence>
<dbReference type="AlphaFoldDB" id="A0A917ZXW2"/>
<sequence length="275" mass="29870">MIAAHWAVGEARMRHVPLRLVHAWVMLPPVEPGVPEEDVQGYWARRIVRDAAKQLREDYPGVVVEEAMVAGDPAEALLAETERSQVLALGSRGIGPVSRFFVGSLAQDVVARADGPTVLVRSRKREGDLPVFGGDGDVVVALRLHQPCEDLLDFAFDAAQRRGSVLRAVHSRTLPRHAYAPWAVDPRAAKELAEEAGEQLRGAVAPWRKKYLTVRVIEDVALESPARAVVRAAESAELLVVGRQRKPAALAPHLGTVVHAAIHHALCPVAVVPHD</sequence>
<dbReference type="Pfam" id="PF00582">
    <property type="entry name" value="Usp"/>
    <property type="match status" value="2"/>
</dbReference>
<accession>A0A917ZXW2</accession>
<evidence type="ECO:0000256" key="1">
    <source>
        <dbReference type="ARBA" id="ARBA00008791"/>
    </source>
</evidence>
<dbReference type="Proteomes" id="UP000641932">
    <property type="component" value="Unassembled WGS sequence"/>
</dbReference>
<reference evidence="3" key="1">
    <citation type="journal article" date="2014" name="Int. J. Syst. Evol. Microbiol.">
        <title>Complete genome sequence of Corynebacterium casei LMG S-19264T (=DSM 44701T), isolated from a smear-ripened cheese.</title>
        <authorList>
            <consortium name="US DOE Joint Genome Institute (JGI-PGF)"/>
            <person name="Walter F."/>
            <person name="Albersmeier A."/>
            <person name="Kalinowski J."/>
            <person name="Ruckert C."/>
        </authorList>
    </citation>
    <scope>NUCLEOTIDE SEQUENCE</scope>
    <source>
        <strain evidence="3">CGMCC 4.7201</strain>
    </source>
</reference>
<feature type="domain" description="UspA" evidence="2">
    <location>
        <begin position="138"/>
        <end position="273"/>
    </location>
</feature>
<dbReference type="EMBL" id="BMMS01000041">
    <property type="protein sequence ID" value="GGO98961.1"/>
    <property type="molecule type" value="Genomic_DNA"/>
</dbReference>
<dbReference type="InterPro" id="IPR006016">
    <property type="entry name" value="UspA"/>
</dbReference>
<name>A0A917ZXW2_9ACTN</name>
<proteinExistence type="inferred from homology"/>